<accession>A0A868BZ39</accession>
<evidence type="ECO:0000313" key="2">
    <source>
        <dbReference type="EMBL" id="QOI69529.1"/>
    </source>
</evidence>
<keyword evidence="1" id="KW-0812">Transmembrane</keyword>
<protein>
    <submittedName>
        <fullName evidence="2">Uncharacterized protein</fullName>
    </submittedName>
</protein>
<dbReference type="InterPro" id="IPR055644">
    <property type="entry name" value="DUF7220"/>
</dbReference>
<gene>
    <name evidence="2" type="ORF">XaavBphi31_32</name>
</gene>
<dbReference type="Proteomes" id="UP000671943">
    <property type="component" value="Segment"/>
</dbReference>
<keyword evidence="1" id="KW-0472">Membrane</keyword>
<keyword evidence="3" id="KW-1185">Reference proteome</keyword>
<dbReference type="EMBL" id="MT951568">
    <property type="protein sequence ID" value="QOI69529.1"/>
    <property type="molecule type" value="Genomic_DNA"/>
</dbReference>
<sequence length="71" mass="7991">MGKQTKARSIKEAGVNIAIGYSINYAANIALLPLLWDKDHPFLSAHGIGIAFTLISFVRQYIIRRWFNKGD</sequence>
<evidence type="ECO:0000256" key="1">
    <source>
        <dbReference type="SAM" id="Phobius"/>
    </source>
</evidence>
<feature type="transmembrane region" description="Helical" evidence="1">
    <location>
        <begin position="42"/>
        <end position="62"/>
    </location>
</feature>
<evidence type="ECO:0000313" key="3">
    <source>
        <dbReference type="Proteomes" id="UP000671943"/>
    </source>
</evidence>
<dbReference type="Pfam" id="PF23858">
    <property type="entry name" value="DUF7220"/>
    <property type="match status" value="1"/>
</dbReference>
<name>A0A868BZ39_9CAUD</name>
<proteinExistence type="predicted"/>
<organism evidence="2 3">
    <name type="scientific">Xanthomonas phage Xaa_vB_phi31</name>
    <dbReference type="NCBI Taxonomy" id="2776752"/>
    <lineage>
        <taxon>Viruses</taxon>
        <taxon>Duplodnaviria</taxon>
        <taxon>Heunggongvirae</taxon>
        <taxon>Uroviricota</taxon>
        <taxon>Caudoviricetes</taxon>
        <taxon>Autographivirales</taxon>
        <taxon>Autonotataviridae</taxon>
        <taxon>Gujervirinae</taxon>
        <taxon>Pazvirus</taxon>
        <taxon>Pazvirus 31</taxon>
    </lineage>
</organism>
<reference evidence="2" key="1">
    <citation type="submission" date="2020-08" db="EMBL/GenBank/DDBJ databases">
        <authorList>
            <person name="Nguyen N.T.T."/>
            <person name="Holtappels D."/>
            <person name="Doan T.T.K."/>
            <person name="Pham H.K.N."/>
            <person name="Wagemans J."/>
        </authorList>
    </citation>
    <scope>NUCLEOTIDE SEQUENCE</scope>
</reference>
<keyword evidence="1" id="KW-1133">Transmembrane helix</keyword>
<feature type="transmembrane region" description="Helical" evidence="1">
    <location>
        <begin position="12"/>
        <end position="36"/>
    </location>
</feature>